<feature type="transmembrane region" description="Helical" evidence="1">
    <location>
        <begin position="12"/>
        <end position="31"/>
    </location>
</feature>
<proteinExistence type="predicted"/>
<organism evidence="2">
    <name type="scientific">candidate division WOR-3 bacterium</name>
    <dbReference type="NCBI Taxonomy" id="2052148"/>
    <lineage>
        <taxon>Bacteria</taxon>
        <taxon>Bacteria division WOR-3</taxon>
    </lineage>
</organism>
<keyword evidence="1" id="KW-1133">Transmembrane helix</keyword>
<dbReference type="InterPro" id="IPR027602">
    <property type="entry name" value="PGA_system"/>
</dbReference>
<evidence type="ECO:0000313" key="2">
    <source>
        <dbReference type="EMBL" id="HGK63196.1"/>
    </source>
</evidence>
<name>A0A7V4E2C4_UNCW3</name>
<evidence type="ECO:0000256" key="1">
    <source>
        <dbReference type="SAM" id="Phobius"/>
    </source>
</evidence>
<dbReference type="NCBIfam" id="TIGR04332">
    <property type="entry name" value="gamma_Glu_sys"/>
    <property type="match status" value="1"/>
</dbReference>
<dbReference type="AlphaFoldDB" id="A0A7V4E2C4"/>
<sequence>MRKRVGKVNKFILLFYALLAIFFFFILTITIKDKEGKYLKEKKTAVLLADSAFKIVKAYRLNNGIPFDILNDPKETGLIGVPYSIITYEEVNLDLVKASMTANYAALFVELLKEKKLKENDSLIVYLDGSFPALNISLLSAIKILKIKPIIFLSVASASYGANLPNFTFLEILDTLNKAKIFEFYVDYALIGGHDQMGSGLSFEAREFIKEKVSFYKIKLITKEEKDIFLAKFKNKPLIEIAYDKINPKKLKEEYEIKEELFKGRLFYEKRYSLFLTFCFLAILLILLYLIIKYDWEYYLLKKSEEIYKEGI</sequence>
<gene>
    <name evidence="2" type="primary">pgsW</name>
    <name evidence="2" type="ORF">ENU74_01160</name>
</gene>
<keyword evidence="1" id="KW-0812">Transmembrane</keyword>
<keyword evidence="1" id="KW-0472">Membrane</keyword>
<dbReference type="EMBL" id="DTDR01000037">
    <property type="protein sequence ID" value="HGK63196.1"/>
    <property type="molecule type" value="Genomic_DNA"/>
</dbReference>
<accession>A0A7V4E2C4</accession>
<feature type="transmembrane region" description="Helical" evidence="1">
    <location>
        <begin position="272"/>
        <end position="292"/>
    </location>
</feature>
<comment type="caution">
    <text evidence="2">The sequence shown here is derived from an EMBL/GenBank/DDBJ whole genome shotgun (WGS) entry which is preliminary data.</text>
</comment>
<reference evidence="2" key="1">
    <citation type="journal article" date="2020" name="mSystems">
        <title>Genome- and Community-Level Interaction Insights into Carbon Utilization and Element Cycling Functions of Hydrothermarchaeota in Hydrothermal Sediment.</title>
        <authorList>
            <person name="Zhou Z."/>
            <person name="Liu Y."/>
            <person name="Xu W."/>
            <person name="Pan J."/>
            <person name="Luo Z.H."/>
            <person name="Li M."/>
        </authorList>
    </citation>
    <scope>NUCLEOTIDE SEQUENCE [LARGE SCALE GENOMIC DNA]</scope>
    <source>
        <strain evidence="2">SpSt-697</strain>
    </source>
</reference>
<protein>
    <submittedName>
        <fullName evidence="2">Poly-gamma-glutamate system protein</fullName>
    </submittedName>
</protein>